<dbReference type="InterPro" id="IPR013901">
    <property type="entry name" value="Anthrone_oxy"/>
</dbReference>
<sequence>MSKLNVRLPLGQDEASIATRAIKIFGLTATAFLAGKYITNIIYIPSLCRSKQMRKTFNSSYSTTPALLLAPAPLLAKQWKKQFDVDHNLVVGLAFSSVPVLGFLAYRAPPPSLVRKLYALATVLLASVVPYSALLMLPITQQLQQKARTLTSAALTDVDAEIGVSQEDSVHQLVDRWAIRNLGRSALIGLSALVAAWAATE</sequence>
<evidence type="ECO:0000256" key="2">
    <source>
        <dbReference type="ARBA" id="ARBA00022692"/>
    </source>
</evidence>
<organism evidence="7 8">
    <name type="scientific">Cryoendolithus antarcticus</name>
    <dbReference type="NCBI Taxonomy" id="1507870"/>
    <lineage>
        <taxon>Eukaryota</taxon>
        <taxon>Fungi</taxon>
        <taxon>Dikarya</taxon>
        <taxon>Ascomycota</taxon>
        <taxon>Pezizomycotina</taxon>
        <taxon>Dothideomycetes</taxon>
        <taxon>Dothideomycetidae</taxon>
        <taxon>Cladosporiales</taxon>
        <taxon>Cladosporiaceae</taxon>
        <taxon>Cryoendolithus</taxon>
    </lineage>
</organism>
<keyword evidence="2 6" id="KW-0812">Transmembrane</keyword>
<evidence type="ECO:0008006" key="9">
    <source>
        <dbReference type="Google" id="ProtNLM"/>
    </source>
</evidence>
<comment type="caution">
    <text evidence="7">The sequence shown here is derived from an EMBL/GenBank/DDBJ whole genome shotgun (WGS) entry which is preliminary data.</text>
</comment>
<keyword evidence="3 6" id="KW-1133">Transmembrane helix</keyword>
<comment type="similarity">
    <text evidence="5">Belongs to the anthrone oxygenase family.</text>
</comment>
<dbReference type="Pfam" id="PF08592">
    <property type="entry name" value="Anthrone_oxy"/>
    <property type="match status" value="1"/>
</dbReference>
<keyword evidence="4 6" id="KW-0472">Membrane</keyword>
<evidence type="ECO:0000256" key="1">
    <source>
        <dbReference type="ARBA" id="ARBA00004141"/>
    </source>
</evidence>
<dbReference type="PANTHER" id="PTHR35042">
    <property type="entry name" value="ANTHRONE OXYGENASE ENCC"/>
    <property type="match status" value="1"/>
</dbReference>
<feature type="transmembrane region" description="Helical" evidence="6">
    <location>
        <begin position="88"/>
        <end position="106"/>
    </location>
</feature>
<evidence type="ECO:0000256" key="4">
    <source>
        <dbReference type="ARBA" id="ARBA00023136"/>
    </source>
</evidence>
<evidence type="ECO:0000313" key="8">
    <source>
        <dbReference type="Proteomes" id="UP000192596"/>
    </source>
</evidence>
<name>A0A1V8SP62_9PEZI</name>
<feature type="transmembrane region" description="Helical" evidence="6">
    <location>
        <begin position="21"/>
        <end position="39"/>
    </location>
</feature>
<evidence type="ECO:0000313" key="7">
    <source>
        <dbReference type="EMBL" id="OQO00955.1"/>
    </source>
</evidence>
<reference evidence="8" key="1">
    <citation type="submission" date="2017-03" db="EMBL/GenBank/DDBJ databases">
        <title>Genomes of endolithic fungi from Antarctica.</title>
        <authorList>
            <person name="Coleine C."/>
            <person name="Masonjones S."/>
            <person name="Stajich J.E."/>
        </authorList>
    </citation>
    <scope>NUCLEOTIDE SEQUENCE [LARGE SCALE GENOMIC DNA]</scope>
    <source>
        <strain evidence="8">CCFEE 5527</strain>
    </source>
</reference>
<keyword evidence="8" id="KW-1185">Reference proteome</keyword>
<dbReference type="InParanoid" id="A0A1V8SP62"/>
<proteinExistence type="inferred from homology"/>
<evidence type="ECO:0000256" key="3">
    <source>
        <dbReference type="ARBA" id="ARBA00022989"/>
    </source>
</evidence>
<dbReference type="EMBL" id="NAJO01000033">
    <property type="protein sequence ID" value="OQO00955.1"/>
    <property type="molecule type" value="Genomic_DNA"/>
</dbReference>
<evidence type="ECO:0000256" key="6">
    <source>
        <dbReference type="SAM" id="Phobius"/>
    </source>
</evidence>
<accession>A0A1V8SP62</accession>
<comment type="subcellular location">
    <subcellularLocation>
        <location evidence="1">Membrane</location>
        <topology evidence="1">Multi-pass membrane protein</topology>
    </subcellularLocation>
</comment>
<dbReference type="PANTHER" id="PTHR35042:SF1">
    <property type="entry name" value="DUF1772-DOMAIN-CONTAINING PROTEIN"/>
    <property type="match status" value="1"/>
</dbReference>
<feature type="transmembrane region" description="Helical" evidence="6">
    <location>
        <begin position="118"/>
        <end position="139"/>
    </location>
</feature>
<evidence type="ECO:0000256" key="5">
    <source>
        <dbReference type="ARBA" id="ARBA00034313"/>
    </source>
</evidence>
<protein>
    <recommendedName>
        <fullName evidence="9">DUF1772 domain-containing protein</fullName>
    </recommendedName>
</protein>
<dbReference type="GO" id="GO:0016020">
    <property type="term" value="C:membrane"/>
    <property type="evidence" value="ECO:0007669"/>
    <property type="project" value="UniProtKB-SubCell"/>
</dbReference>
<gene>
    <name evidence="7" type="ORF">B0A48_13644</name>
</gene>
<dbReference type="AlphaFoldDB" id="A0A1V8SP62"/>
<dbReference type="Proteomes" id="UP000192596">
    <property type="component" value="Unassembled WGS sequence"/>
</dbReference>
<dbReference type="OrthoDB" id="5954308at2759"/>